<accession>S5VTP4</accession>
<sequence>MASHRKPRPGGSGPGLRTPALATAALTSVAVLSQTAEAAPADDGGPSVEEIEKKIDEFYRRAESPAEPSVDTPERTARQRGRLDSLRGKVAFGDGPQEPEHDRRPPDYFDQTRLMDRLASTVKKRRETARSTDTGAEAPDAPAHAPEHARAGVQRHEAATAAVSAYDPKTAKAAVQRKLAASRELMSRLTAPQDPAPAAPDAVPSPPGVRATRADLAITFARGQIGKPYVNGASGPGSYDCAGLTRAAWKAAGVTLPRTARAQAAVGTTVPLADARPGDLVFFRDDLSHVGLCTGDGTMIHAPGPGAYVREESVRHVGDSVVHSVVRPA</sequence>
<dbReference type="Proteomes" id="UP000015423">
    <property type="component" value="Chromosome"/>
</dbReference>
<dbReference type="PATRIC" id="fig|1214242.5.peg.4610"/>
<reference evidence="8" key="1">
    <citation type="submission" date="2012-10" db="EMBL/GenBank/DDBJ databases">
        <title>The complete genome sequence of Streptomyces collinus Tu 365.</title>
        <authorList>
            <person name="Ruckert C."/>
            <person name="Szczepanowski R."/>
            <person name="Goesmann A."/>
            <person name="Pross E.K."/>
            <person name="Musiol E.M."/>
            <person name="Blin K."/>
            <person name="Wohlleben W."/>
            <person name="Puhler A."/>
            <person name="Weber T."/>
            <person name="Kalinowski J."/>
        </authorList>
    </citation>
    <scope>NUCLEOTIDE SEQUENCE [LARGE SCALE GENOMIC DNA]</scope>
    <source>
        <strain evidence="8">DSM 40733 / Tue 365</strain>
    </source>
</reference>
<evidence type="ECO:0000256" key="2">
    <source>
        <dbReference type="ARBA" id="ARBA00022670"/>
    </source>
</evidence>
<feature type="domain" description="NlpC/P60" evidence="6">
    <location>
        <begin position="211"/>
        <end position="329"/>
    </location>
</feature>
<feature type="region of interest" description="Disordered" evidence="5">
    <location>
        <begin position="190"/>
        <end position="209"/>
    </location>
</feature>
<evidence type="ECO:0000313" key="7">
    <source>
        <dbReference type="EMBL" id="AGS71315.1"/>
    </source>
</evidence>
<evidence type="ECO:0000313" key="8">
    <source>
        <dbReference type="Proteomes" id="UP000015423"/>
    </source>
</evidence>
<dbReference type="SUPFAM" id="SSF54001">
    <property type="entry name" value="Cysteine proteinases"/>
    <property type="match status" value="1"/>
</dbReference>
<keyword evidence="2" id="KW-0645">Protease</keyword>
<dbReference type="EMBL" id="CP006259">
    <property type="protein sequence ID" value="AGS71315.1"/>
    <property type="molecule type" value="Genomic_DNA"/>
</dbReference>
<reference evidence="7 8" key="2">
    <citation type="journal article" date="2013" name="J. Biotechnol.">
        <title>Complete genome sequence of the kirromycin producer Streptomyces collinus Tu 365 consisting of a linear chromosome and two linear plasmids.</title>
        <authorList>
            <person name="Ruckert C."/>
            <person name="Szczepanowski R."/>
            <person name="Albersmeier A."/>
            <person name="Goesmann A."/>
            <person name="Iftime D."/>
            <person name="Musiol E.M."/>
            <person name="Blin K."/>
            <person name="Wohlleben W."/>
            <person name="Puhler A."/>
            <person name="Kalinowski J."/>
            <person name="Weber T."/>
        </authorList>
    </citation>
    <scope>NUCLEOTIDE SEQUENCE [LARGE SCALE GENOMIC DNA]</scope>
    <source>
        <strain evidence="8">DSM 40733 / Tue 365</strain>
    </source>
</reference>
<evidence type="ECO:0000256" key="3">
    <source>
        <dbReference type="ARBA" id="ARBA00022801"/>
    </source>
</evidence>
<dbReference type="KEGG" id="sci:B446_22515"/>
<name>S5VTP4_STRC3</name>
<dbReference type="GO" id="GO:0008234">
    <property type="term" value="F:cysteine-type peptidase activity"/>
    <property type="evidence" value="ECO:0007669"/>
    <property type="project" value="UniProtKB-KW"/>
</dbReference>
<evidence type="ECO:0000259" key="6">
    <source>
        <dbReference type="PROSITE" id="PS51935"/>
    </source>
</evidence>
<keyword evidence="8" id="KW-1185">Reference proteome</keyword>
<dbReference type="Pfam" id="PF00877">
    <property type="entry name" value="NLPC_P60"/>
    <property type="match status" value="1"/>
</dbReference>
<keyword evidence="4" id="KW-0788">Thiol protease</keyword>
<evidence type="ECO:0000256" key="1">
    <source>
        <dbReference type="ARBA" id="ARBA00007074"/>
    </source>
</evidence>
<gene>
    <name evidence="7" type="ORF">B446_22515</name>
</gene>
<feature type="compositionally biased region" description="Basic and acidic residues" evidence="5">
    <location>
        <begin position="145"/>
        <end position="158"/>
    </location>
</feature>
<feature type="region of interest" description="Disordered" evidence="5">
    <location>
        <begin position="1"/>
        <end position="20"/>
    </location>
</feature>
<feature type="compositionally biased region" description="Pro residues" evidence="5">
    <location>
        <begin position="194"/>
        <end position="207"/>
    </location>
</feature>
<dbReference type="InterPro" id="IPR038765">
    <property type="entry name" value="Papain-like_cys_pep_sf"/>
</dbReference>
<protein>
    <submittedName>
        <fullName evidence="7">NLP/P60-family protein</fullName>
    </submittedName>
</protein>
<dbReference type="eggNOG" id="COG1196">
    <property type="taxonomic scope" value="Bacteria"/>
</dbReference>
<feature type="compositionally biased region" description="Basic and acidic residues" evidence="5">
    <location>
        <begin position="98"/>
        <end position="107"/>
    </location>
</feature>
<proteinExistence type="inferred from homology"/>
<comment type="similarity">
    <text evidence="1">Belongs to the peptidase C40 family.</text>
</comment>
<keyword evidence="3" id="KW-0378">Hydrolase</keyword>
<dbReference type="AlphaFoldDB" id="S5VTP4"/>
<dbReference type="eggNOG" id="COG0791">
    <property type="taxonomic scope" value="Bacteria"/>
</dbReference>
<dbReference type="HOGENOM" id="CLU_034085_1_2_11"/>
<feature type="region of interest" description="Disordered" evidence="5">
    <location>
        <begin position="121"/>
        <end position="159"/>
    </location>
</feature>
<dbReference type="PANTHER" id="PTHR47359">
    <property type="entry name" value="PEPTIDOGLYCAN DL-ENDOPEPTIDASE CWLO"/>
    <property type="match status" value="1"/>
</dbReference>
<dbReference type="Gene3D" id="3.90.1720.10">
    <property type="entry name" value="endopeptidase domain like (from Nostoc punctiforme)"/>
    <property type="match status" value="1"/>
</dbReference>
<dbReference type="GO" id="GO:0006508">
    <property type="term" value="P:proteolysis"/>
    <property type="evidence" value="ECO:0007669"/>
    <property type="project" value="UniProtKB-KW"/>
</dbReference>
<dbReference type="InterPro" id="IPR000064">
    <property type="entry name" value="NLP_P60_dom"/>
</dbReference>
<dbReference type="PROSITE" id="PS51935">
    <property type="entry name" value="NLPC_P60"/>
    <property type="match status" value="1"/>
</dbReference>
<organism evidence="7 8">
    <name type="scientific">Streptomyces collinus (strain DSM 40733 / Tue 365)</name>
    <dbReference type="NCBI Taxonomy" id="1214242"/>
    <lineage>
        <taxon>Bacteria</taxon>
        <taxon>Bacillati</taxon>
        <taxon>Actinomycetota</taxon>
        <taxon>Actinomycetes</taxon>
        <taxon>Kitasatosporales</taxon>
        <taxon>Streptomycetaceae</taxon>
        <taxon>Streptomyces</taxon>
    </lineage>
</organism>
<evidence type="ECO:0000256" key="5">
    <source>
        <dbReference type="SAM" id="MobiDB-lite"/>
    </source>
</evidence>
<feature type="compositionally biased region" description="Basic and acidic residues" evidence="5">
    <location>
        <begin position="72"/>
        <end position="87"/>
    </location>
</feature>
<evidence type="ECO:0000256" key="4">
    <source>
        <dbReference type="ARBA" id="ARBA00022807"/>
    </source>
</evidence>
<dbReference type="PANTHER" id="PTHR47359:SF3">
    <property type="entry name" value="NLP_P60 DOMAIN-CONTAINING PROTEIN-RELATED"/>
    <property type="match status" value="1"/>
</dbReference>
<dbReference type="InterPro" id="IPR051794">
    <property type="entry name" value="PG_Endopeptidase_C40"/>
</dbReference>
<feature type="region of interest" description="Disordered" evidence="5">
    <location>
        <begin position="36"/>
        <end position="109"/>
    </location>
</feature>
<dbReference type="RefSeq" id="WP_020941747.1">
    <property type="nucleotide sequence ID" value="NC_021985.1"/>
</dbReference>
<feature type="compositionally biased region" description="Basic and acidic residues" evidence="5">
    <location>
        <begin position="50"/>
        <end position="64"/>
    </location>
</feature>